<gene>
    <name evidence="2" type="ORF">G8O30_11215</name>
</gene>
<dbReference type="EMBL" id="CP049742">
    <property type="protein sequence ID" value="QPC48443.1"/>
    <property type="molecule type" value="Genomic_DNA"/>
</dbReference>
<name>A0A7S8HH03_9BACI</name>
<sequence>MDKVISAMLFPAILVILFTHITYSRTVALLLTLALIAVSAYKGYTHTWGLIIIDAASLTLGLVIANWLINKNRRLE</sequence>
<accession>A0A7S8HH03</accession>
<dbReference type="InterPro" id="IPR019242">
    <property type="entry name" value="DUF2198"/>
</dbReference>
<feature type="transmembrane region" description="Helical" evidence="1">
    <location>
        <begin position="47"/>
        <end position="69"/>
    </location>
</feature>
<keyword evidence="1" id="KW-0812">Transmembrane</keyword>
<keyword evidence="1" id="KW-1133">Transmembrane helix</keyword>
<keyword evidence="3" id="KW-1185">Reference proteome</keyword>
<proteinExistence type="predicted"/>
<dbReference type="Proteomes" id="UP000593626">
    <property type="component" value="Chromosome"/>
</dbReference>
<protein>
    <submittedName>
        <fullName evidence="2">DUF2198 family protein</fullName>
    </submittedName>
</protein>
<evidence type="ECO:0000256" key="1">
    <source>
        <dbReference type="SAM" id="Phobius"/>
    </source>
</evidence>
<dbReference type="Pfam" id="PF09964">
    <property type="entry name" value="DUF2198"/>
    <property type="match status" value="1"/>
</dbReference>
<feature type="transmembrane region" description="Helical" evidence="1">
    <location>
        <begin position="12"/>
        <end position="41"/>
    </location>
</feature>
<reference evidence="2 3" key="1">
    <citation type="submission" date="2019-07" db="EMBL/GenBank/DDBJ databases">
        <title>Genome sequence of 2 isolates from Red Sea Mangroves.</title>
        <authorList>
            <person name="Sefrji F."/>
            <person name="Michoud G."/>
            <person name="Merlino G."/>
            <person name="Daffonchio D."/>
        </authorList>
    </citation>
    <scope>NUCLEOTIDE SEQUENCE [LARGE SCALE GENOMIC DNA]</scope>
    <source>
        <strain evidence="2 3">R1DC41</strain>
    </source>
</reference>
<keyword evidence="1" id="KW-0472">Membrane</keyword>
<organism evidence="2 3">
    <name type="scientific">Mangrovibacillus cuniculi</name>
    <dbReference type="NCBI Taxonomy" id="2593652"/>
    <lineage>
        <taxon>Bacteria</taxon>
        <taxon>Bacillati</taxon>
        <taxon>Bacillota</taxon>
        <taxon>Bacilli</taxon>
        <taxon>Bacillales</taxon>
        <taxon>Bacillaceae</taxon>
        <taxon>Mangrovibacillus</taxon>
    </lineage>
</organism>
<dbReference type="AlphaFoldDB" id="A0A7S8HH03"/>
<evidence type="ECO:0000313" key="2">
    <source>
        <dbReference type="EMBL" id="QPC48443.1"/>
    </source>
</evidence>
<dbReference type="KEGG" id="mcui:G8O30_11215"/>
<evidence type="ECO:0000313" key="3">
    <source>
        <dbReference type="Proteomes" id="UP000593626"/>
    </source>
</evidence>